<feature type="compositionally biased region" description="Low complexity" evidence="1">
    <location>
        <begin position="500"/>
        <end position="521"/>
    </location>
</feature>
<keyword evidence="3" id="KW-1185">Reference proteome</keyword>
<feature type="region of interest" description="Disordered" evidence="1">
    <location>
        <begin position="255"/>
        <end position="280"/>
    </location>
</feature>
<name>A0A9P6CZC9_9AGAR</name>
<evidence type="ECO:0000313" key="3">
    <source>
        <dbReference type="Proteomes" id="UP000807469"/>
    </source>
</evidence>
<accession>A0A9P6CZC9</accession>
<dbReference type="OrthoDB" id="3266894at2759"/>
<evidence type="ECO:0000313" key="2">
    <source>
        <dbReference type="EMBL" id="KAF9477533.1"/>
    </source>
</evidence>
<comment type="caution">
    <text evidence="2">The sequence shown here is derived from an EMBL/GenBank/DDBJ whole genome shotgun (WGS) entry which is preliminary data.</text>
</comment>
<proteinExistence type="predicted"/>
<gene>
    <name evidence="2" type="ORF">BDN70DRAFT_994905</name>
</gene>
<reference evidence="2" key="1">
    <citation type="submission" date="2020-11" db="EMBL/GenBank/DDBJ databases">
        <authorList>
            <consortium name="DOE Joint Genome Institute"/>
            <person name="Ahrendt S."/>
            <person name="Riley R."/>
            <person name="Andreopoulos W."/>
            <person name="Labutti K."/>
            <person name="Pangilinan J."/>
            <person name="Ruiz-Duenas F.J."/>
            <person name="Barrasa J.M."/>
            <person name="Sanchez-Garcia M."/>
            <person name="Camarero S."/>
            <person name="Miyauchi S."/>
            <person name="Serrano A."/>
            <person name="Linde D."/>
            <person name="Babiker R."/>
            <person name="Drula E."/>
            <person name="Ayuso-Fernandez I."/>
            <person name="Pacheco R."/>
            <person name="Padilla G."/>
            <person name="Ferreira P."/>
            <person name="Barriuso J."/>
            <person name="Kellner H."/>
            <person name="Castanera R."/>
            <person name="Alfaro M."/>
            <person name="Ramirez L."/>
            <person name="Pisabarro A.G."/>
            <person name="Kuo A."/>
            <person name="Tritt A."/>
            <person name="Lipzen A."/>
            <person name="He G."/>
            <person name="Yan M."/>
            <person name="Ng V."/>
            <person name="Cullen D."/>
            <person name="Martin F."/>
            <person name="Rosso M.-N."/>
            <person name="Henrissat B."/>
            <person name="Hibbett D."/>
            <person name="Martinez A.T."/>
            <person name="Grigoriev I.V."/>
        </authorList>
    </citation>
    <scope>NUCLEOTIDE SEQUENCE</scope>
    <source>
        <strain evidence="2">CIRM-BRFM 674</strain>
    </source>
</reference>
<feature type="compositionally biased region" description="Low complexity" evidence="1">
    <location>
        <begin position="558"/>
        <end position="569"/>
    </location>
</feature>
<evidence type="ECO:0000256" key="1">
    <source>
        <dbReference type="SAM" id="MobiDB-lite"/>
    </source>
</evidence>
<feature type="region of interest" description="Disordered" evidence="1">
    <location>
        <begin position="655"/>
        <end position="707"/>
    </location>
</feature>
<feature type="region of interest" description="Disordered" evidence="1">
    <location>
        <begin position="102"/>
        <end position="187"/>
    </location>
</feature>
<sequence>MAQRPRASILSLFDPLSLSPTSDKENNAGETSFFHTPGYPNKQTPAAQHTLRRRLIDIGDMTVDEPDMRHILEMEEELEELNKQITEDDDGETLTWRDMAKAATPKWSGRHATSLTTPKASPTPRTPLAEISFKDETTPMARKKSYRRQIVSGPSKLAQVDGTPERPNSVPSSPPFNASPDDASISVSPPSIQISGVDIDIHDIQTSTSLHNVLGASTYTLNLSTTTDTMLADTSLPLSASQLSSQSLSKSSLLPSTLLTPPLPHGQLSPGSHSKAPAENRMSVDLQSSFQLHLSSSDASFDLLNEKISFLSSKNEDDFFLNNLEIDDSFGDEDFATMHPKIEKDDPSTSSSNVVDPLPAQVEGDFPPLCAIYIGPPNSVSKSSKESPRPESLRVFVPKQMPTTLIDIESDSHANVNSLSNDNHESHDHARSTVVVQGPQSAKLPSPIRSPVVEKEFNVLSTPSSSYSFRNPLNPVPALKIVKRSKILSRRLSVAVNGPSVTVSTSNSTSNVSRRTSGVSSINSLPVKAPPTRARIAPSLPPSPAVNSGKKGSAPQLTATNPKKTAAPAFSNRSALSGDGPRRVLISEGPKFNSTSNARTAIGHSEPTKPPVAGNGPRRIMINSVVNVVEKPIAITKPAAPLHVSTGLKQPTKYNTVGASSIPKPVSRMAGSRLPAPTSDSSKSRFGVPTVAAGASSVRGLPGRRTT</sequence>
<dbReference type="Proteomes" id="UP000807469">
    <property type="component" value="Unassembled WGS sequence"/>
</dbReference>
<feature type="region of interest" description="Disordered" evidence="1">
    <location>
        <begin position="1"/>
        <end position="48"/>
    </location>
</feature>
<protein>
    <submittedName>
        <fullName evidence="2">Uncharacterized protein</fullName>
    </submittedName>
</protein>
<dbReference type="AlphaFoldDB" id="A0A9P6CZC9"/>
<organism evidence="2 3">
    <name type="scientific">Pholiota conissans</name>
    <dbReference type="NCBI Taxonomy" id="109636"/>
    <lineage>
        <taxon>Eukaryota</taxon>
        <taxon>Fungi</taxon>
        <taxon>Dikarya</taxon>
        <taxon>Basidiomycota</taxon>
        <taxon>Agaricomycotina</taxon>
        <taxon>Agaricomycetes</taxon>
        <taxon>Agaricomycetidae</taxon>
        <taxon>Agaricales</taxon>
        <taxon>Agaricineae</taxon>
        <taxon>Strophariaceae</taxon>
        <taxon>Pholiota</taxon>
    </lineage>
</organism>
<feature type="compositionally biased region" description="Polar residues" evidence="1">
    <location>
        <begin position="111"/>
        <end position="120"/>
    </location>
</feature>
<dbReference type="EMBL" id="MU155258">
    <property type="protein sequence ID" value="KAF9477533.1"/>
    <property type="molecule type" value="Genomic_DNA"/>
</dbReference>
<feature type="region of interest" description="Disordered" evidence="1">
    <location>
        <begin position="500"/>
        <end position="616"/>
    </location>
</feature>